<organism evidence="10 11">
    <name type="scientific">Engystomops pustulosus</name>
    <name type="common">Tungara frog</name>
    <name type="synonym">Physalaemus pustulosus</name>
    <dbReference type="NCBI Taxonomy" id="76066"/>
    <lineage>
        <taxon>Eukaryota</taxon>
        <taxon>Metazoa</taxon>
        <taxon>Chordata</taxon>
        <taxon>Craniata</taxon>
        <taxon>Vertebrata</taxon>
        <taxon>Euteleostomi</taxon>
        <taxon>Amphibia</taxon>
        <taxon>Batrachia</taxon>
        <taxon>Anura</taxon>
        <taxon>Neobatrachia</taxon>
        <taxon>Hyloidea</taxon>
        <taxon>Leptodactylidae</taxon>
        <taxon>Leiuperinae</taxon>
        <taxon>Engystomops</taxon>
    </lineage>
</organism>
<dbReference type="AlphaFoldDB" id="A0AAV6YG63"/>
<evidence type="ECO:0000313" key="11">
    <source>
        <dbReference type="Proteomes" id="UP000824782"/>
    </source>
</evidence>
<comment type="similarity">
    <text evidence="2">Belongs to the mitochondrion-specific ribosomal protein mS26 family.</text>
</comment>
<dbReference type="GO" id="GO:0005763">
    <property type="term" value="C:mitochondrial small ribosomal subunit"/>
    <property type="evidence" value="ECO:0007669"/>
    <property type="project" value="InterPro"/>
</dbReference>
<dbReference type="PANTHER" id="PTHR21035:SF2">
    <property type="entry name" value="SMALL RIBOSOMAL SUBUNIT PROTEIN MS26"/>
    <property type="match status" value="1"/>
</dbReference>
<evidence type="ECO:0000256" key="9">
    <source>
        <dbReference type="SAM" id="SignalP"/>
    </source>
</evidence>
<feature type="signal peptide" evidence="9">
    <location>
        <begin position="1"/>
        <end position="21"/>
    </location>
</feature>
<proteinExistence type="inferred from homology"/>
<feature type="chain" id="PRO_5043731219" description="Small ribosomal subunit protein mS26" evidence="9">
    <location>
        <begin position="22"/>
        <end position="118"/>
    </location>
</feature>
<evidence type="ECO:0000256" key="2">
    <source>
        <dbReference type="ARBA" id="ARBA00009672"/>
    </source>
</evidence>
<dbReference type="InterPro" id="IPR026140">
    <property type="entry name" value="Ribosomal_mS26"/>
</dbReference>
<evidence type="ECO:0000256" key="5">
    <source>
        <dbReference type="ARBA" id="ARBA00023128"/>
    </source>
</evidence>
<keyword evidence="9" id="KW-0732">Signal</keyword>
<keyword evidence="11" id="KW-1185">Reference proteome</keyword>
<name>A0AAV6YG63_ENGPU</name>
<accession>A0AAV6YG63</accession>
<evidence type="ECO:0000313" key="10">
    <source>
        <dbReference type="EMBL" id="KAG8535706.1"/>
    </source>
</evidence>
<sequence>MLRLPQALLLLRLSCPPCVTATRGRKSRTDPPAKSKASRIKYPPMVCIEELLNVRHRYREYTAILGAMRADFKEEMLRSRFEQQVGSFAEQRLHLEAVEHAALMAWNKEENMKALRRR</sequence>
<evidence type="ECO:0000256" key="3">
    <source>
        <dbReference type="ARBA" id="ARBA00022946"/>
    </source>
</evidence>
<comment type="subcellular location">
    <subcellularLocation>
        <location evidence="1">Mitochondrion</location>
    </subcellularLocation>
</comment>
<dbReference type="PANTHER" id="PTHR21035">
    <property type="entry name" value="28S RIBOSOMAL PROTEIN S26, MITOCHONDRIAL"/>
    <property type="match status" value="1"/>
</dbReference>
<keyword evidence="5" id="KW-0496">Mitochondrion</keyword>
<evidence type="ECO:0000256" key="4">
    <source>
        <dbReference type="ARBA" id="ARBA00022980"/>
    </source>
</evidence>
<evidence type="ECO:0000256" key="8">
    <source>
        <dbReference type="ARBA" id="ARBA00035344"/>
    </source>
</evidence>
<evidence type="ECO:0000256" key="1">
    <source>
        <dbReference type="ARBA" id="ARBA00004173"/>
    </source>
</evidence>
<dbReference type="Proteomes" id="UP000824782">
    <property type="component" value="Unassembled WGS sequence"/>
</dbReference>
<comment type="caution">
    <text evidence="10">The sequence shown here is derived from an EMBL/GenBank/DDBJ whole genome shotgun (WGS) entry which is preliminary data.</text>
</comment>
<evidence type="ECO:0000256" key="7">
    <source>
        <dbReference type="ARBA" id="ARBA00035138"/>
    </source>
</evidence>
<keyword evidence="4" id="KW-0689">Ribosomal protein</keyword>
<protein>
    <recommendedName>
        <fullName evidence="7">Small ribosomal subunit protein mS26</fullName>
    </recommendedName>
    <alternativeName>
        <fullName evidence="8">28S ribosomal protein S26, mitochondrial</fullName>
    </alternativeName>
</protein>
<evidence type="ECO:0000256" key="6">
    <source>
        <dbReference type="ARBA" id="ARBA00023274"/>
    </source>
</evidence>
<dbReference type="EMBL" id="WNYA01059055">
    <property type="protein sequence ID" value="KAG8535706.1"/>
    <property type="molecule type" value="Genomic_DNA"/>
</dbReference>
<keyword evidence="6" id="KW-0687">Ribonucleoprotein</keyword>
<gene>
    <name evidence="10" type="ORF">GDO81_027922</name>
</gene>
<reference evidence="10" key="1">
    <citation type="thesis" date="2020" institute="ProQuest LLC" country="789 East Eisenhower Parkway, Ann Arbor, MI, USA">
        <title>Comparative Genomics and Chromosome Evolution.</title>
        <authorList>
            <person name="Mudd A.B."/>
        </authorList>
    </citation>
    <scope>NUCLEOTIDE SEQUENCE</scope>
    <source>
        <strain evidence="10">237g6f4</strain>
        <tissue evidence="10">Blood</tissue>
    </source>
</reference>
<keyword evidence="3" id="KW-0809">Transit peptide</keyword>
<dbReference type="Pfam" id="PF14943">
    <property type="entry name" value="MRP-S26"/>
    <property type="match status" value="1"/>
</dbReference>